<name>A0A8J7HVF2_9NOST</name>
<organism evidence="2 3">
    <name type="scientific">Amazonocrinis nigriterrae CENA67</name>
    <dbReference type="NCBI Taxonomy" id="2794033"/>
    <lineage>
        <taxon>Bacteria</taxon>
        <taxon>Bacillati</taxon>
        <taxon>Cyanobacteriota</taxon>
        <taxon>Cyanophyceae</taxon>
        <taxon>Nostocales</taxon>
        <taxon>Nostocaceae</taxon>
        <taxon>Amazonocrinis</taxon>
        <taxon>Amazonocrinis nigriterrae</taxon>
    </lineage>
</organism>
<dbReference type="AlphaFoldDB" id="A0A8J7HVF2"/>
<gene>
    <name evidence="2" type="ORF">I8748_18585</name>
</gene>
<evidence type="ECO:0000313" key="2">
    <source>
        <dbReference type="EMBL" id="MBH8564170.1"/>
    </source>
</evidence>
<keyword evidence="3" id="KW-1185">Reference proteome</keyword>
<dbReference type="Proteomes" id="UP000632766">
    <property type="component" value="Unassembled WGS sequence"/>
</dbReference>
<feature type="region of interest" description="Disordered" evidence="1">
    <location>
        <begin position="81"/>
        <end position="100"/>
    </location>
</feature>
<comment type="caution">
    <text evidence="2">The sequence shown here is derived from an EMBL/GenBank/DDBJ whole genome shotgun (WGS) entry which is preliminary data.</text>
</comment>
<accession>A0A8J7HVF2</accession>
<reference evidence="2 3" key="1">
    <citation type="journal article" date="2021" name="Int. J. Syst. Evol. Microbiol.">
        <title>Amazonocrinis nigriterrae gen. nov., sp. nov., Atlanticothrix silvestris gen. nov., sp. nov. and Dendronalium phyllosphericum gen. nov., sp. nov., nostocacean cyanobacteria from Brazilian environments.</title>
        <authorList>
            <person name="Alvarenga D.O."/>
            <person name="Andreote A.P.D."/>
            <person name="Branco L.H.Z."/>
            <person name="Delbaje E."/>
            <person name="Cruz R.B."/>
            <person name="Varani A.M."/>
            <person name="Fiore M.F."/>
        </authorList>
    </citation>
    <scope>NUCLEOTIDE SEQUENCE [LARGE SCALE GENOMIC DNA]</scope>
    <source>
        <strain evidence="2 3">CENA67</strain>
    </source>
</reference>
<proteinExistence type="predicted"/>
<evidence type="ECO:0000256" key="1">
    <source>
        <dbReference type="SAM" id="MobiDB-lite"/>
    </source>
</evidence>
<protein>
    <submittedName>
        <fullName evidence="2">Uncharacterized protein</fullName>
    </submittedName>
</protein>
<dbReference type="RefSeq" id="WP_198126026.1">
    <property type="nucleotide sequence ID" value="NZ_JAECZC010000036.1"/>
</dbReference>
<dbReference type="EMBL" id="JAECZC010000036">
    <property type="protein sequence ID" value="MBH8564170.1"/>
    <property type="molecule type" value="Genomic_DNA"/>
</dbReference>
<sequence length="100" mass="11313">MLSVDDKVVLLHQCIAQDACVDWQTGEIPTCTIANLTSAIQANQYYYDNPEWAKGYFDACHRDEAFKQCWQAAVGRGFPENKMPNRRFRPEGAKAPQSSV</sequence>
<evidence type="ECO:0000313" key="3">
    <source>
        <dbReference type="Proteomes" id="UP000632766"/>
    </source>
</evidence>